<keyword evidence="7" id="KW-1185">Reference proteome</keyword>
<dbReference type="EMBL" id="JBHRYJ010000008">
    <property type="protein sequence ID" value="MFC3678378.1"/>
    <property type="molecule type" value="Genomic_DNA"/>
</dbReference>
<dbReference type="InterPro" id="IPR036390">
    <property type="entry name" value="WH_DNA-bd_sf"/>
</dbReference>
<dbReference type="InterPro" id="IPR005119">
    <property type="entry name" value="LysR_subst-bd"/>
</dbReference>
<reference evidence="7" key="1">
    <citation type="journal article" date="2019" name="Int. J. Syst. Evol. Microbiol.">
        <title>The Global Catalogue of Microorganisms (GCM) 10K type strain sequencing project: providing services to taxonomists for standard genome sequencing and annotation.</title>
        <authorList>
            <consortium name="The Broad Institute Genomics Platform"/>
            <consortium name="The Broad Institute Genome Sequencing Center for Infectious Disease"/>
            <person name="Wu L."/>
            <person name="Ma J."/>
        </authorList>
    </citation>
    <scope>NUCLEOTIDE SEQUENCE [LARGE SCALE GENOMIC DNA]</scope>
    <source>
        <strain evidence="7">KCTC 42182</strain>
    </source>
</reference>
<evidence type="ECO:0000259" key="5">
    <source>
        <dbReference type="PROSITE" id="PS50931"/>
    </source>
</evidence>
<evidence type="ECO:0000256" key="2">
    <source>
        <dbReference type="ARBA" id="ARBA00023015"/>
    </source>
</evidence>
<gene>
    <name evidence="6" type="ORF">ACFOOQ_22725</name>
</gene>
<dbReference type="RefSeq" id="WP_379730010.1">
    <property type="nucleotide sequence ID" value="NZ_JBHRYJ010000008.1"/>
</dbReference>
<dbReference type="SUPFAM" id="SSF53850">
    <property type="entry name" value="Periplasmic binding protein-like II"/>
    <property type="match status" value="1"/>
</dbReference>
<dbReference type="PROSITE" id="PS50931">
    <property type="entry name" value="HTH_LYSR"/>
    <property type="match status" value="1"/>
</dbReference>
<comment type="caution">
    <text evidence="6">The sequence shown here is derived from an EMBL/GenBank/DDBJ whole genome shotgun (WGS) entry which is preliminary data.</text>
</comment>
<evidence type="ECO:0000313" key="6">
    <source>
        <dbReference type="EMBL" id="MFC3678378.1"/>
    </source>
</evidence>
<proteinExistence type="inferred from homology"/>
<dbReference type="InterPro" id="IPR058163">
    <property type="entry name" value="LysR-type_TF_proteobact-type"/>
</dbReference>
<dbReference type="Proteomes" id="UP001595711">
    <property type="component" value="Unassembled WGS sequence"/>
</dbReference>
<accession>A0ABV7VLI6</accession>
<evidence type="ECO:0000256" key="4">
    <source>
        <dbReference type="ARBA" id="ARBA00023163"/>
    </source>
</evidence>
<evidence type="ECO:0000256" key="3">
    <source>
        <dbReference type="ARBA" id="ARBA00023125"/>
    </source>
</evidence>
<keyword evidence="3" id="KW-0238">DNA-binding</keyword>
<keyword evidence="2" id="KW-0805">Transcription regulation</keyword>
<dbReference type="InterPro" id="IPR000847">
    <property type="entry name" value="LysR_HTH_N"/>
</dbReference>
<comment type="similarity">
    <text evidence="1">Belongs to the LysR transcriptional regulatory family.</text>
</comment>
<evidence type="ECO:0000256" key="1">
    <source>
        <dbReference type="ARBA" id="ARBA00009437"/>
    </source>
</evidence>
<evidence type="ECO:0000313" key="7">
    <source>
        <dbReference type="Proteomes" id="UP001595711"/>
    </source>
</evidence>
<dbReference type="Pfam" id="PF03466">
    <property type="entry name" value="LysR_substrate"/>
    <property type="match status" value="1"/>
</dbReference>
<name>A0ABV7VLI6_9PROT</name>
<dbReference type="CDD" id="cd08432">
    <property type="entry name" value="PBP2_GcdR_TrpI_HvrB_AmpR_like"/>
    <property type="match status" value="1"/>
</dbReference>
<dbReference type="InterPro" id="IPR036388">
    <property type="entry name" value="WH-like_DNA-bd_sf"/>
</dbReference>
<sequence>MSLSLKERLPPANSLIAFEAAARNGSFVGAARTLSVTPAAVTRHIDRIEESLGVSLFQPDGRGRALTEAGQQLFEAVTIGLEHIASVASRIRQQEHSPSLTIASPLAFASLWLMPRIASFRRAHPDISMRFVTADADLDPSQEGLSLAVRYGSGDWPNLRVRPLLQPHVFPVCSPRYLDTYGNITSVEDLAGHTLLDREGGGDGSFSIGWTRWLSCLDNKPRRMPDRIYFSSYEVIIRAALAGQGIALGVDVLVKDLLDQNLLACPFASEVRWKEAYYLVSPKNEPTTKQMRLFSEWLFNEIATSDTVDPGRTQVAAGQQASPST</sequence>
<protein>
    <submittedName>
        <fullName evidence="6">LysR substrate-binding domain-containing protein</fullName>
    </submittedName>
</protein>
<dbReference type="Gene3D" id="1.10.10.10">
    <property type="entry name" value="Winged helix-like DNA-binding domain superfamily/Winged helix DNA-binding domain"/>
    <property type="match status" value="1"/>
</dbReference>
<dbReference type="Gene3D" id="3.40.190.10">
    <property type="entry name" value="Periplasmic binding protein-like II"/>
    <property type="match status" value="2"/>
</dbReference>
<dbReference type="PANTHER" id="PTHR30537">
    <property type="entry name" value="HTH-TYPE TRANSCRIPTIONAL REGULATOR"/>
    <property type="match status" value="1"/>
</dbReference>
<dbReference type="Pfam" id="PF00126">
    <property type="entry name" value="HTH_1"/>
    <property type="match status" value="1"/>
</dbReference>
<organism evidence="6 7">
    <name type="scientific">Ferrovibrio xuzhouensis</name>
    <dbReference type="NCBI Taxonomy" id="1576914"/>
    <lineage>
        <taxon>Bacteria</taxon>
        <taxon>Pseudomonadati</taxon>
        <taxon>Pseudomonadota</taxon>
        <taxon>Alphaproteobacteria</taxon>
        <taxon>Rhodospirillales</taxon>
        <taxon>Rhodospirillaceae</taxon>
        <taxon>Ferrovibrio</taxon>
    </lineage>
</organism>
<dbReference type="SUPFAM" id="SSF46785">
    <property type="entry name" value="Winged helix' DNA-binding domain"/>
    <property type="match status" value="1"/>
</dbReference>
<keyword evidence="4" id="KW-0804">Transcription</keyword>
<feature type="domain" description="HTH lysR-type" evidence="5">
    <location>
        <begin position="10"/>
        <end position="67"/>
    </location>
</feature>
<dbReference type="PANTHER" id="PTHR30537:SF74">
    <property type="entry name" value="HTH-TYPE TRANSCRIPTIONAL REGULATOR TRPI"/>
    <property type="match status" value="1"/>
</dbReference>